<dbReference type="PANTHER" id="PTHR22874:SF1">
    <property type="entry name" value="ACTIVATING MOLECULE IN BECN1-REGULATED AUTOPHAGY PROTEIN 1"/>
    <property type="match status" value="1"/>
</dbReference>
<dbReference type="GO" id="GO:0000045">
    <property type="term" value="P:autophagosome assembly"/>
    <property type="evidence" value="ECO:0007669"/>
    <property type="project" value="TreeGrafter"/>
</dbReference>
<dbReference type="SUPFAM" id="SSF50978">
    <property type="entry name" value="WD40 repeat-like"/>
    <property type="match status" value="1"/>
</dbReference>
<dbReference type="InterPro" id="IPR036322">
    <property type="entry name" value="WD40_repeat_dom_sf"/>
</dbReference>
<dbReference type="AlphaFoldDB" id="A0A1Z5K3A1"/>
<dbReference type="InterPro" id="IPR001680">
    <property type="entry name" value="WD40_rpt"/>
</dbReference>
<dbReference type="SUPFAM" id="SSF50969">
    <property type="entry name" value="YVTN repeat-like/Quinoprotein amine dehydrogenase"/>
    <property type="match status" value="1"/>
</dbReference>
<sequence>MWNPFQRNPLPLSRNDALTTTSLRRKRPDTNTMQSRWNFRDEILQPPRRRIHPHSYGGRNIVHILYDRERGQCRTNAPPFLPKVPSSGMPSPNSTTSRVYEEEDLTEQKRVLTQQLHEQRARCTVYPIRIVDEITYFAEYCSTVHYHSSFLNHLGGQDVCDTHGQRPESSTAVSTISIAFSPDAQTMASTHGDHTVKITCCHTGRCLQTLEGHPRTPWTVKYHPRHANIVASGCLGHQVRLWDWRKHVCLQMVRLDYAIISISFHPTGQLLAIANGTRLHFWGLDPFEEDSTSNEAQETTSSSNRLTEMDQRHMLRCVHFPPDGRTIIVGGVNPSNEDPRRRARALSSGGTMSFYLRLWDFDITVALEAQALRRAISNPRTFVPRALLYNDGGFDVSPDGKTLCACAEYWLPEGVDNAMDLLVQEEADEDMPFGDADASSMAMGERVRVSDLLISHSSSVQRQSPNRSPSFRDEMVLSTPSAPTLSVATVPAFPLPPPETADFAPRTPPVLRDQPQQLSPPSPPGRRFAGGLHQSEGREVLVDTMDRTMSTPPPPPPPPPPPAPGGARPPHPLSVVAAGVSGVQEVLQRGIGRYVPHVVKISLDTTPFPESVELGGSLRGKHPGAVACGYSPRLGQLLEACPLDPAKASAVTCVKYSPSTDFCLIGYGVREPEGTHHPVSALYRIRGGMQHVSTMLSDMDDVNIARFHPDSGHGFVYGTKQGRVRVLSPRPWNFYHGPEESDD</sequence>
<feature type="compositionally biased region" description="Pro residues" evidence="1">
    <location>
        <begin position="551"/>
        <end position="572"/>
    </location>
</feature>
<keyword evidence="3" id="KW-1185">Reference proteome</keyword>
<feature type="compositionally biased region" description="Polar residues" evidence="1">
    <location>
        <begin position="455"/>
        <end position="469"/>
    </location>
</feature>
<accession>A0A1Z5K3A1</accession>
<dbReference type="GO" id="GO:0080008">
    <property type="term" value="C:Cul4-RING E3 ubiquitin ligase complex"/>
    <property type="evidence" value="ECO:0007669"/>
    <property type="project" value="TreeGrafter"/>
</dbReference>
<dbReference type="GO" id="GO:0000423">
    <property type="term" value="P:mitophagy"/>
    <property type="evidence" value="ECO:0007669"/>
    <property type="project" value="TreeGrafter"/>
</dbReference>
<dbReference type="PANTHER" id="PTHR22874">
    <property type="entry name" value="ACTIVATING MOLECULE IN BECN1-REGULATED AUTOPHAGY PROTEIN 1"/>
    <property type="match status" value="1"/>
</dbReference>
<dbReference type="InterPro" id="IPR011044">
    <property type="entry name" value="Quino_amine_DH_bsu"/>
</dbReference>
<feature type="compositionally biased region" description="Polar residues" evidence="1">
    <location>
        <begin position="88"/>
        <end position="98"/>
    </location>
</feature>
<dbReference type="EMBL" id="BDSP01000150">
    <property type="protein sequence ID" value="GAX20551.1"/>
    <property type="molecule type" value="Genomic_DNA"/>
</dbReference>
<dbReference type="InterPro" id="IPR052596">
    <property type="entry name" value="AMBRA1_autophagy"/>
</dbReference>
<evidence type="ECO:0000256" key="1">
    <source>
        <dbReference type="SAM" id="MobiDB-lite"/>
    </source>
</evidence>
<dbReference type="Pfam" id="PF00400">
    <property type="entry name" value="WD40"/>
    <property type="match status" value="2"/>
</dbReference>
<dbReference type="InParanoid" id="A0A1Z5K3A1"/>
<feature type="region of interest" description="Disordered" evidence="1">
    <location>
        <begin position="488"/>
        <end position="573"/>
    </location>
</feature>
<dbReference type="Gene3D" id="2.130.10.10">
    <property type="entry name" value="YVTN repeat-like/Quinoprotein amine dehydrogenase"/>
    <property type="match status" value="1"/>
</dbReference>
<organism evidence="2 3">
    <name type="scientific">Fistulifera solaris</name>
    <name type="common">Oleaginous diatom</name>
    <dbReference type="NCBI Taxonomy" id="1519565"/>
    <lineage>
        <taxon>Eukaryota</taxon>
        <taxon>Sar</taxon>
        <taxon>Stramenopiles</taxon>
        <taxon>Ochrophyta</taxon>
        <taxon>Bacillariophyta</taxon>
        <taxon>Bacillariophyceae</taxon>
        <taxon>Bacillariophycidae</taxon>
        <taxon>Naviculales</taxon>
        <taxon>Naviculaceae</taxon>
        <taxon>Fistulifera</taxon>
    </lineage>
</organism>
<name>A0A1Z5K3A1_FISSO</name>
<dbReference type="OrthoDB" id="6363363at2759"/>
<protein>
    <submittedName>
        <fullName evidence="2">Uncharacterized protein</fullName>
    </submittedName>
</protein>
<feature type="region of interest" description="Disordered" evidence="1">
    <location>
        <begin position="1"/>
        <end position="33"/>
    </location>
</feature>
<dbReference type="InterPro" id="IPR015943">
    <property type="entry name" value="WD40/YVTN_repeat-like_dom_sf"/>
</dbReference>
<gene>
    <name evidence="2" type="ORF">FisN_3Hh599</name>
</gene>
<evidence type="ECO:0000313" key="2">
    <source>
        <dbReference type="EMBL" id="GAX20551.1"/>
    </source>
</evidence>
<reference evidence="2 3" key="1">
    <citation type="journal article" date="2015" name="Plant Cell">
        <title>Oil accumulation by the oleaginous diatom Fistulifera solaris as revealed by the genome and transcriptome.</title>
        <authorList>
            <person name="Tanaka T."/>
            <person name="Maeda Y."/>
            <person name="Veluchamy A."/>
            <person name="Tanaka M."/>
            <person name="Abida H."/>
            <person name="Marechal E."/>
            <person name="Bowler C."/>
            <person name="Muto M."/>
            <person name="Sunaga Y."/>
            <person name="Tanaka M."/>
            <person name="Yoshino T."/>
            <person name="Taniguchi T."/>
            <person name="Fukuda Y."/>
            <person name="Nemoto M."/>
            <person name="Matsumoto M."/>
            <person name="Wong P.S."/>
            <person name="Aburatani S."/>
            <person name="Fujibuchi W."/>
        </authorList>
    </citation>
    <scope>NUCLEOTIDE SEQUENCE [LARGE SCALE GENOMIC DNA]</scope>
    <source>
        <strain evidence="2 3">JPCC DA0580</strain>
    </source>
</reference>
<feature type="region of interest" description="Disordered" evidence="1">
    <location>
        <begin position="79"/>
        <end position="101"/>
    </location>
</feature>
<evidence type="ECO:0000313" key="3">
    <source>
        <dbReference type="Proteomes" id="UP000198406"/>
    </source>
</evidence>
<comment type="caution">
    <text evidence="2">The sequence shown here is derived from an EMBL/GenBank/DDBJ whole genome shotgun (WGS) entry which is preliminary data.</text>
</comment>
<proteinExistence type="predicted"/>
<feature type="region of interest" description="Disordered" evidence="1">
    <location>
        <begin position="454"/>
        <end position="474"/>
    </location>
</feature>
<dbReference type="Proteomes" id="UP000198406">
    <property type="component" value="Unassembled WGS sequence"/>
</dbReference>
<feature type="compositionally biased region" description="Basic and acidic residues" evidence="1">
    <location>
        <begin position="535"/>
        <end position="546"/>
    </location>
</feature>
<dbReference type="SMART" id="SM00320">
    <property type="entry name" value="WD40"/>
    <property type="match status" value="5"/>
</dbReference>
<dbReference type="GO" id="GO:1990756">
    <property type="term" value="F:ubiquitin-like ligase-substrate adaptor activity"/>
    <property type="evidence" value="ECO:0007669"/>
    <property type="project" value="TreeGrafter"/>
</dbReference>